<dbReference type="SUPFAM" id="SSF55874">
    <property type="entry name" value="ATPase domain of HSP90 chaperone/DNA topoisomerase II/histidine kinase"/>
    <property type="match status" value="1"/>
</dbReference>
<evidence type="ECO:0000313" key="1">
    <source>
        <dbReference type="EMBL" id="MBD2151003.1"/>
    </source>
</evidence>
<keyword evidence="2" id="KW-1185">Reference proteome</keyword>
<evidence type="ECO:0000313" key="2">
    <source>
        <dbReference type="Proteomes" id="UP000631421"/>
    </source>
</evidence>
<dbReference type="RefSeq" id="WP_190351364.1">
    <property type="nucleotide sequence ID" value="NZ_JACJPY010000039.1"/>
</dbReference>
<protein>
    <submittedName>
        <fullName evidence="1">ATP-binding protein</fullName>
    </submittedName>
</protein>
<proteinExistence type="predicted"/>
<keyword evidence="1" id="KW-0547">Nucleotide-binding</keyword>
<reference evidence="1" key="2">
    <citation type="submission" date="2020-08" db="EMBL/GenBank/DDBJ databases">
        <authorList>
            <person name="Chen M."/>
            <person name="Teng W."/>
            <person name="Zhao L."/>
            <person name="Hu C."/>
            <person name="Zhou Y."/>
            <person name="Han B."/>
            <person name="Song L."/>
            <person name="Shu W."/>
        </authorList>
    </citation>
    <scope>NUCLEOTIDE SEQUENCE</scope>
    <source>
        <strain evidence="1">FACHB-1277</strain>
    </source>
</reference>
<dbReference type="InterPro" id="IPR036890">
    <property type="entry name" value="HATPase_C_sf"/>
</dbReference>
<organism evidence="1 2">
    <name type="scientific">Pseudanabaena cinerea FACHB-1277</name>
    <dbReference type="NCBI Taxonomy" id="2949581"/>
    <lineage>
        <taxon>Bacteria</taxon>
        <taxon>Bacillati</taxon>
        <taxon>Cyanobacteriota</taxon>
        <taxon>Cyanophyceae</taxon>
        <taxon>Pseudanabaenales</taxon>
        <taxon>Pseudanabaenaceae</taxon>
        <taxon>Pseudanabaena</taxon>
        <taxon>Pseudanabaena cinerea</taxon>
    </lineage>
</organism>
<dbReference type="GO" id="GO:0005524">
    <property type="term" value="F:ATP binding"/>
    <property type="evidence" value="ECO:0007669"/>
    <property type="project" value="UniProtKB-KW"/>
</dbReference>
<reference evidence="1" key="1">
    <citation type="journal article" date="2015" name="ISME J.">
        <title>Draft Genome Sequence of Streptomyces incarnatus NRRL8089, which Produces the Nucleoside Antibiotic Sinefungin.</title>
        <authorList>
            <person name="Oshima K."/>
            <person name="Hattori M."/>
            <person name="Shimizu H."/>
            <person name="Fukuda K."/>
            <person name="Nemoto M."/>
            <person name="Inagaki K."/>
            <person name="Tamura T."/>
        </authorList>
    </citation>
    <scope>NUCLEOTIDE SEQUENCE</scope>
    <source>
        <strain evidence="1">FACHB-1277</strain>
    </source>
</reference>
<dbReference type="AlphaFoldDB" id="A0A926UUL6"/>
<comment type="caution">
    <text evidence="1">The sequence shown here is derived from an EMBL/GenBank/DDBJ whole genome shotgun (WGS) entry which is preliminary data.</text>
</comment>
<name>A0A926UUL6_9CYAN</name>
<sequence>MTKRFSIPTTWNTSDHCNKLFELWDQISQLPLKNNLHIEFDFHECKFLSHNGVAFLGGLAHFIEDNGGKVIFMWNTLDPKIRMNLAQNGFLNCFGESQESWDGNSIPYRRDSQQDKSVIMDYLLDKWLGRGWLRISPQLQDVIVGQVSEIYGNAFEHSQSEIGIFSCGQHYPTKGCLELSVIDFGVGIPTKVRSLPKNSCLSSEDALKWALKAGTSTVPDMCRGLGLSLLQEFVRCNQGILRIFSNDIYVKIEHNGIKYKKQKVNFSGTLINITLKCSETYYCLDSGVSENSSIRF</sequence>
<accession>A0A926UUL6</accession>
<dbReference type="Proteomes" id="UP000631421">
    <property type="component" value="Unassembled WGS sequence"/>
</dbReference>
<gene>
    <name evidence="1" type="ORF">H6F44_12870</name>
</gene>
<keyword evidence="1" id="KW-0067">ATP-binding</keyword>
<dbReference type="EMBL" id="JACJPY010000039">
    <property type="protein sequence ID" value="MBD2151003.1"/>
    <property type="molecule type" value="Genomic_DNA"/>
</dbReference>
<dbReference type="Gene3D" id="3.30.565.10">
    <property type="entry name" value="Histidine kinase-like ATPase, C-terminal domain"/>
    <property type="match status" value="1"/>
</dbReference>